<feature type="region of interest" description="Disordered" evidence="1">
    <location>
        <begin position="1"/>
        <end position="25"/>
    </location>
</feature>
<evidence type="ECO:0000313" key="2">
    <source>
        <dbReference type="EMBL" id="KAL2861894.1"/>
    </source>
</evidence>
<sequence length="647" mass="72811">MGKDRSFSHSRKRRRTESEAEPEPSDYLQCALEDCRLALTPTDQADRDFTMPAQPRVDVILHLALAQVKKKLQTKYTLDKLKTIFWSYEQVIALETPGNGGDNVLDCALDYVLWYGNRRNLETNCVVICAEEPIASEEQYLPLVAAMAIIQNNRVERGVNKGTFGIVTDGFKWVFIHLNSKNKYSPLVLNWADGQEQAIVNTIDTILETAATMRPLYDQSPGDWRKGSSIWDWKQWSALYDEGEVTSKANSPSNPQYSMHRVPSLSFLPPTDTSNHASSFRYCKMAWFSKIHNKWKDSAKRQKKSKHSKKTDDTSSLAASVDDKTGKTRGKKTPSKPTTSTEQAAEKPAPESATKLSDKGAAKPAAKPAPKSTAKPVQKKLPSKAVTDLSDVDVEDMFGLTFAENHGDIWHLDVSDRRAIPDHLRATLSDYDLVFGKGDRNEAVCRARLNVILFTILAAKKKEEFGQYGRGKGANKRVSTESNASYKPLHWGLETSLSYPWTHDNTPKLLRGRMDYCLWYGNHKDAETNIVVVEAKRSHNSMEGLNQVLSYLSMIMHARKKASRTSSLLYGIATDSLFWTFIRLDTQGKVSTHTLSWRDGQQIEIVSHLHRIMQRAATLSPVQSYSLSREPTVEEATGLDLSSEHDY</sequence>
<dbReference type="GeneID" id="98153312"/>
<reference evidence="2 3" key="1">
    <citation type="submission" date="2024-07" db="EMBL/GenBank/DDBJ databases">
        <title>Section-level genome sequencing and comparative genomics of Aspergillus sections Usti and Cavernicolus.</title>
        <authorList>
            <consortium name="Lawrence Berkeley National Laboratory"/>
            <person name="Nybo J.L."/>
            <person name="Vesth T.C."/>
            <person name="Theobald S."/>
            <person name="Frisvad J.C."/>
            <person name="Larsen T.O."/>
            <person name="Kjaerboelling I."/>
            <person name="Rothschild-Mancinelli K."/>
            <person name="Lyhne E.K."/>
            <person name="Kogle M.E."/>
            <person name="Barry K."/>
            <person name="Clum A."/>
            <person name="Na H."/>
            <person name="Ledsgaard L."/>
            <person name="Lin J."/>
            <person name="Lipzen A."/>
            <person name="Kuo A."/>
            <person name="Riley R."/>
            <person name="Mondo S."/>
            <person name="LaButti K."/>
            <person name="Haridas S."/>
            <person name="Pangalinan J."/>
            <person name="Salamov A.A."/>
            <person name="Simmons B.A."/>
            <person name="Magnuson J.K."/>
            <person name="Chen J."/>
            <person name="Drula E."/>
            <person name="Henrissat B."/>
            <person name="Wiebenga A."/>
            <person name="Lubbers R.J."/>
            <person name="Gomes A.C."/>
            <person name="Macurrencykelacurrency M.R."/>
            <person name="Stajich J."/>
            <person name="Grigoriev I.V."/>
            <person name="Mortensen U.H."/>
            <person name="De vries R.P."/>
            <person name="Baker S.E."/>
            <person name="Andersen M.R."/>
        </authorList>
    </citation>
    <scope>NUCLEOTIDE SEQUENCE [LARGE SCALE GENOMIC DNA]</scope>
    <source>
        <strain evidence="2 3">CBS 756.74</strain>
    </source>
</reference>
<protein>
    <recommendedName>
        <fullName evidence="4">Fungal-type protein kinase domain-containing protein</fullName>
    </recommendedName>
</protein>
<name>A0ABR4LBI5_9EURO</name>
<gene>
    <name evidence="2" type="ORF">BJX68DRAFT_223469</name>
</gene>
<dbReference type="EMBL" id="JBFXLR010000001">
    <property type="protein sequence ID" value="KAL2861894.1"/>
    <property type="molecule type" value="Genomic_DNA"/>
</dbReference>
<evidence type="ECO:0000256" key="1">
    <source>
        <dbReference type="SAM" id="MobiDB-lite"/>
    </source>
</evidence>
<organism evidence="2 3">
    <name type="scientific">Aspergillus pseudodeflectus</name>
    <dbReference type="NCBI Taxonomy" id="176178"/>
    <lineage>
        <taxon>Eukaryota</taxon>
        <taxon>Fungi</taxon>
        <taxon>Dikarya</taxon>
        <taxon>Ascomycota</taxon>
        <taxon>Pezizomycotina</taxon>
        <taxon>Eurotiomycetes</taxon>
        <taxon>Eurotiomycetidae</taxon>
        <taxon>Eurotiales</taxon>
        <taxon>Aspergillaceae</taxon>
        <taxon>Aspergillus</taxon>
        <taxon>Aspergillus subgen. Nidulantes</taxon>
    </lineage>
</organism>
<comment type="caution">
    <text evidence="2">The sequence shown here is derived from an EMBL/GenBank/DDBJ whole genome shotgun (WGS) entry which is preliminary data.</text>
</comment>
<keyword evidence="3" id="KW-1185">Reference proteome</keyword>
<feature type="region of interest" description="Disordered" evidence="1">
    <location>
        <begin position="297"/>
        <end position="384"/>
    </location>
</feature>
<feature type="compositionally biased region" description="Low complexity" evidence="1">
    <location>
        <begin position="362"/>
        <end position="376"/>
    </location>
</feature>
<evidence type="ECO:0000313" key="3">
    <source>
        <dbReference type="Proteomes" id="UP001610444"/>
    </source>
</evidence>
<dbReference type="RefSeq" id="XP_070905984.1">
    <property type="nucleotide sequence ID" value="XM_071038148.1"/>
</dbReference>
<evidence type="ECO:0008006" key="4">
    <source>
        <dbReference type="Google" id="ProtNLM"/>
    </source>
</evidence>
<dbReference type="Proteomes" id="UP001610444">
    <property type="component" value="Unassembled WGS sequence"/>
</dbReference>
<proteinExistence type="predicted"/>
<accession>A0ABR4LBI5</accession>